<organism evidence="2 3">
    <name type="scientific">Lithohypha guttulata</name>
    <dbReference type="NCBI Taxonomy" id="1690604"/>
    <lineage>
        <taxon>Eukaryota</taxon>
        <taxon>Fungi</taxon>
        <taxon>Dikarya</taxon>
        <taxon>Ascomycota</taxon>
        <taxon>Pezizomycotina</taxon>
        <taxon>Eurotiomycetes</taxon>
        <taxon>Chaetothyriomycetidae</taxon>
        <taxon>Chaetothyriales</taxon>
        <taxon>Trichomeriaceae</taxon>
        <taxon>Lithohypha</taxon>
    </lineage>
</organism>
<reference evidence="2 3" key="1">
    <citation type="submission" date="2023-08" db="EMBL/GenBank/DDBJ databases">
        <title>Black Yeasts Isolated from many extreme environments.</title>
        <authorList>
            <person name="Coleine C."/>
            <person name="Stajich J.E."/>
            <person name="Selbmann L."/>
        </authorList>
    </citation>
    <scope>NUCLEOTIDE SEQUENCE [LARGE SCALE GENOMIC DNA]</scope>
    <source>
        <strain evidence="2 3">CCFEE 5885</strain>
    </source>
</reference>
<keyword evidence="3" id="KW-1185">Reference proteome</keyword>
<sequence length="453" mass="50536">MESLIRQVFAEDPLESEGREDAEFLKTEAELFAKLTKAGVSSVSTTAAMKLPGAAVDGLLGWLGDKNPFVKNASAAENEAWIFDNTAFRSSDRSAWRAEVVACIFQYGRGDITAAVAAIADTIGLDGEPGHQAETRALISERLRPFVYAIAPARTLPVLIRSGGHNPHKRKLGPSNTSGISSQVFEVGVPSQQNGEVNLIETDPSISGIPQAKGVTRLCEPEGWGVISDIDDTIKITQTPDPTGILRTTFAEPAQFTSHMPDFYKILNEQLQRPAWFYLSASPYNLYQFLHKFIADYFPPGTIILRDGSWMTLGGLFSTLTQGQKEYKTSRIDKIHDWLPHRKFICIGDSTQMDPEVYAESFKKYPGWISAIYIRKVTDAPHMEKKNKPERFEKAFEGVPPNVWRVFVLPDELKDHVTHIVGDAHMSILDQLSAYFCGDDREKQQLDKDKVKR</sequence>
<dbReference type="InterPro" id="IPR052935">
    <property type="entry name" value="Mg2+_PAP"/>
</dbReference>
<dbReference type="PANTHER" id="PTHR28208:SF1">
    <property type="entry name" value="FILAMENT ORGANIZATION PROTEIN APP1-LIKE, PUTATIVE (AFU_ORTHOLOGUE AFUA_1G06650)-RELATED"/>
    <property type="match status" value="1"/>
</dbReference>
<comment type="caution">
    <text evidence="2">The sequence shown here is derived from an EMBL/GenBank/DDBJ whole genome shotgun (WGS) entry which is preliminary data.</text>
</comment>
<gene>
    <name evidence="2" type="ORF">LTR24_001666</name>
</gene>
<proteinExistence type="predicted"/>
<protein>
    <recommendedName>
        <fullName evidence="1">Phosphatidate phosphatase APP1 catalytic domain-containing protein</fullName>
    </recommendedName>
</protein>
<evidence type="ECO:0000259" key="1">
    <source>
        <dbReference type="Pfam" id="PF09949"/>
    </source>
</evidence>
<feature type="domain" description="Phosphatidate phosphatase APP1 catalytic" evidence="1">
    <location>
        <begin position="224"/>
        <end position="376"/>
    </location>
</feature>
<evidence type="ECO:0000313" key="2">
    <source>
        <dbReference type="EMBL" id="KAK5099038.1"/>
    </source>
</evidence>
<evidence type="ECO:0000313" key="3">
    <source>
        <dbReference type="Proteomes" id="UP001345013"/>
    </source>
</evidence>
<accession>A0ABR0KKC9</accession>
<dbReference type="Pfam" id="PF09949">
    <property type="entry name" value="APP1_cat"/>
    <property type="match status" value="1"/>
</dbReference>
<name>A0ABR0KKC9_9EURO</name>
<dbReference type="EMBL" id="JAVRRG010000012">
    <property type="protein sequence ID" value="KAK5099038.1"/>
    <property type="molecule type" value="Genomic_DNA"/>
</dbReference>
<dbReference type="InterPro" id="IPR019236">
    <property type="entry name" value="APP1_cat"/>
</dbReference>
<dbReference type="PANTHER" id="PTHR28208">
    <property type="entry name" value="PHOSPHATIDATE PHOSPHATASE APP1"/>
    <property type="match status" value="1"/>
</dbReference>
<dbReference type="Proteomes" id="UP001345013">
    <property type="component" value="Unassembled WGS sequence"/>
</dbReference>